<dbReference type="VEuPathDB" id="AmoebaDB:EHI8A_101340"/>
<dbReference type="InterPro" id="IPR036388">
    <property type="entry name" value="WH-like_DNA-bd_sf"/>
</dbReference>
<dbReference type="OMA" id="ERMQWIN"/>
<dbReference type="Pfam" id="PF04433">
    <property type="entry name" value="SWIRM"/>
    <property type="match status" value="1"/>
</dbReference>
<dbReference type="Proteomes" id="UP000078387">
    <property type="component" value="Unassembled WGS sequence"/>
</dbReference>
<keyword evidence="1" id="KW-0805">Transcription regulation</keyword>
<evidence type="ECO:0000256" key="2">
    <source>
        <dbReference type="ARBA" id="ARBA00023163"/>
    </source>
</evidence>
<dbReference type="VEuPathDB" id="AmoebaDB:EHI7A_070970"/>
<accession>A0A5K1U4G9</accession>
<dbReference type="GO" id="GO:0005634">
    <property type="term" value="C:nucleus"/>
    <property type="evidence" value="ECO:0007669"/>
    <property type="project" value="UniProtKB-ARBA"/>
</dbReference>
<feature type="domain" description="SWIRM" evidence="4">
    <location>
        <begin position="107"/>
        <end position="205"/>
    </location>
</feature>
<gene>
    <name evidence="5" type="ORF">CL6EHI_170610</name>
</gene>
<evidence type="ECO:0000256" key="1">
    <source>
        <dbReference type="ARBA" id="ARBA00023015"/>
    </source>
</evidence>
<evidence type="ECO:0000313" key="5">
    <source>
        <dbReference type="EMBL" id="GAT97231.1"/>
    </source>
</evidence>
<proteinExistence type="predicted"/>
<dbReference type="VEuPathDB" id="AmoebaDB:KM1_105670"/>
<dbReference type="InterPro" id="IPR009057">
    <property type="entry name" value="Homeodomain-like_sf"/>
</dbReference>
<dbReference type="SUPFAM" id="SSF46689">
    <property type="entry name" value="Homeodomain-like"/>
    <property type="match status" value="1"/>
</dbReference>
<dbReference type="EMBL" id="BDEQ01000001">
    <property type="protein sequence ID" value="GAT97231.1"/>
    <property type="molecule type" value="Genomic_DNA"/>
</dbReference>
<evidence type="ECO:0000259" key="4">
    <source>
        <dbReference type="PROSITE" id="PS50934"/>
    </source>
</evidence>
<dbReference type="VEuPathDB" id="AmoebaDB:EHI_170610"/>
<keyword evidence="2" id="KW-0804">Transcription</keyword>
<dbReference type="PROSITE" id="PS50934">
    <property type="entry name" value="SWIRM"/>
    <property type="match status" value="1"/>
</dbReference>
<protein>
    <submittedName>
        <fullName evidence="5">Swirm domain protein</fullName>
    </submittedName>
</protein>
<comment type="caution">
    <text evidence="5">The sequence shown here is derived from an EMBL/GenBank/DDBJ whole genome shotgun (WGS) entry which is preliminary data.</text>
</comment>
<evidence type="ECO:0000313" key="6">
    <source>
        <dbReference type="Proteomes" id="UP000078387"/>
    </source>
</evidence>
<organism evidence="5 6">
    <name type="scientific">Entamoeba histolytica</name>
    <dbReference type="NCBI Taxonomy" id="5759"/>
    <lineage>
        <taxon>Eukaryota</taxon>
        <taxon>Amoebozoa</taxon>
        <taxon>Evosea</taxon>
        <taxon>Archamoebae</taxon>
        <taxon>Mastigamoebida</taxon>
        <taxon>Entamoebidae</taxon>
        <taxon>Entamoeba</taxon>
    </lineage>
</organism>
<keyword evidence="3" id="KW-0539">Nucleus</keyword>
<dbReference type="FunFam" id="1.10.10.10:FF:000020">
    <property type="entry name" value="SWI/SNF complex subunit SMARCC2 isoform c"/>
    <property type="match status" value="1"/>
</dbReference>
<evidence type="ECO:0000256" key="3">
    <source>
        <dbReference type="ARBA" id="ARBA00023242"/>
    </source>
</evidence>
<sequence>MENTFIERNQTPQKMSVFKEVPRESTAEKRRRVFETMISGFKEINSSRKEKKQHVTGSSNLCECPVIEIPPNPFDINFESKVPSKSCFVPSTETSTEHSGSTNRTLITSTSYRSEFDRNRIQQIEIDRNQEFFIGRASKTPERYIYIRNAIVDLWNKEKPKYVSKTMVRHQIKDCGDVNCIGRIHTFLEQMQWINYGKVTGKYIRTQQKLRQPETIPLKDNTHVIICGSALLVLDIHCRLIENPVGLVVGKQVTPLLFIIEDMVPIGVGKCELPEDTKVIGVYYDETNHFPYYLEASYPFWILRLVWKKQNKSFNVIRKDRQVEVGVVEIVKKEEVKKTYQISPVFNSIINTYLNTNYVTNEFI</sequence>
<dbReference type="VEuPathDB" id="AmoebaDB:EHI5A_205980"/>
<dbReference type="InterPro" id="IPR007526">
    <property type="entry name" value="SWIRM"/>
</dbReference>
<reference evidence="5 6" key="1">
    <citation type="submission" date="2016-05" db="EMBL/GenBank/DDBJ databases">
        <title>First whole genome sequencing of Entamoeba histolytica HM1:IMSS-clone-6.</title>
        <authorList>
            <person name="Mukherjee Avik.K."/>
            <person name="Izumyama S."/>
            <person name="Nakada-Tsukui K."/>
            <person name="Nozaki T."/>
        </authorList>
    </citation>
    <scope>NUCLEOTIDE SEQUENCE [LARGE SCALE GENOMIC DNA]</scope>
    <source>
        <strain evidence="5 6">HM1:IMSS clone 6</strain>
    </source>
</reference>
<name>A0A5K1U4G9_ENTHI</name>
<dbReference type="AlphaFoldDB" id="A0A5K1U4G9"/>
<dbReference type="Gene3D" id="1.10.10.10">
    <property type="entry name" value="Winged helix-like DNA-binding domain superfamily/Winged helix DNA-binding domain"/>
    <property type="match status" value="1"/>
</dbReference>